<sequence length="192" mass="20602">MRRFRIGMGLAMLLISLIGLWTFAPPAAKACSCVAPGTPAEHFERADAVFAGTVSEVKQNAQGYITKRVLFEVESTWKGVDETKVVIATGGGGGDCGFDFKEGEQYLVYASNSKMYGDEEQLVSIICDRTASLGAATADLDFLGEGRPPATKVDFEGVSTDSTPRLAVFGVVGIVLAAIFLYFVWNRRKAGK</sequence>
<dbReference type="RefSeq" id="WP_138195739.1">
    <property type="nucleotide sequence ID" value="NZ_VCIW01000013.1"/>
</dbReference>
<proteinExistence type="predicted"/>
<protein>
    <recommendedName>
        <fullName evidence="4">Tissue inhibitor of metalloproteinase</fullName>
    </recommendedName>
</protein>
<organism evidence="2 3">
    <name type="scientific">Paenibacillus antri</name>
    <dbReference type="NCBI Taxonomy" id="2582848"/>
    <lineage>
        <taxon>Bacteria</taxon>
        <taxon>Bacillati</taxon>
        <taxon>Bacillota</taxon>
        <taxon>Bacilli</taxon>
        <taxon>Bacillales</taxon>
        <taxon>Paenibacillaceae</taxon>
        <taxon>Paenibacillus</taxon>
    </lineage>
</organism>
<dbReference type="SUPFAM" id="SSF50242">
    <property type="entry name" value="TIMP-like"/>
    <property type="match status" value="1"/>
</dbReference>
<reference evidence="2 3" key="1">
    <citation type="submission" date="2019-05" db="EMBL/GenBank/DDBJ databases">
        <authorList>
            <person name="Narsing Rao M.P."/>
            <person name="Li W.J."/>
        </authorList>
    </citation>
    <scope>NUCLEOTIDE SEQUENCE [LARGE SCALE GENOMIC DNA]</scope>
    <source>
        <strain evidence="2 3">SYSU_K30003</strain>
    </source>
</reference>
<evidence type="ECO:0000313" key="3">
    <source>
        <dbReference type="Proteomes" id="UP000309676"/>
    </source>
</evidence>
<dbReference type="InterPro" id="IPR008993">
    <property type="entry name" value="TIMP-like_OB-fold"/>
</dbReference>
<evidence type="ECO:0000256" key="1">
    <source>
        <dbReference type="SAM" id="Phobius"/>
    </source>
</evidence>
<dbReference type="Proteomes" id="UP000309676">
    <property type="component" value="Unassembled WGS sequence"/>
</dbReference>
<keyword evidence="3" id="KW-1185">Reference proteome</keyword>
<evidence type="ECO:0008006" key="4">
    <source>
        <dbReference type="Google" id="ProtNLM"/>
    </source>
</evidence>
<evidence type="ECO:0000313" key="2">
    <source>
        <dbReference type="EMBL" id="TLS50707.1"/>
    </source>
</evidence>
<name>A0A5R9G2Y3_9BACL</name>
<dbReference type="EMBL" id="VCIW01000013">
    <property type="protein sequence ID" value="TLS50707.1"/>
    <property type="molecule type" value="Genomic_DNA"/>
</dbReference>
<accession>A0A5R9G2Y3</accession>
<gene>
    <name evidence="2" type="ORF">FE782_18570</name>
</gene>
<keyword evidence="1" id="KW-1133">Transmembrane helix</keyword>
<dbReference type="AlphaFoldDB" id="A0A5R9G2Y3"/>
<keyword evidence="1" id="KW-0812">Transmembrane</keyword>
<dbReference type="OrthoDB" id="8221747at2"/>
<keyword evidence="1" id="KW-0472">Membrane</keyword>
<feature type="transmembrane region" description="Helical" evidence="1">
    <location>
        <begin position="166"/>
        <end position="185"/>
    </location>
</feature>
<dbReference type="Gene3D" id="2.40.50.120">
    <property type="match status" value="1"/>
</dbReference>
<comment type="caution">
    <text evidence="2">The sequence shown here is derived from an EMBL/GenBank/DDBJ whole genome shotgun (WGS) entry which is preliminary data.</text>
</comment>